<dbReference type="InterPro" id="IPR029055">
    <property type="entry name" value="Ntn_hydrolases_N"/>
</dbReference>
<dbReference type="PROSITE" id="PS51278">
    <property type="entry name" value="GATASE_TYPE_2"/>
    <property type="match status" value="1"/>
</dbReference>
<dbReference type="Proteomes" id="UP000594771">
    <property type="component" value="Chromosome"/>
</dbReference>
<keyword evidence="9" id="KW-0315">Glutamine amidotransferase</keyword>
<feature type="active site" description="Nucleophile; for GATase activity" evidence="10">
    <location>
        <position position="2"/>
    </location>
</feature>
<dbReference type="PROSITE" id="PS51464">
    <property type="entry name" value="SIS"/>
    <property type="match status" value="2"/>
</dbReference>
<comment type="function">
    <text evidence="10">Catalyzes the first step in hexosamine metabolism, converting fructose-6P into glucosamine-6P using glutamine as a nitrogen source.</text>
</comment>
<dbReference type="Proteomes" id="UP001069145">
    <property type="component" value="Unassembled WGS sequence"/>
</dbReference>
<evidence type="ECO:0000256" key="6">
    <source>
        <dbReference type="ARBA" id="ARBA00022576"/>
    </source>
</evidence>
<evidence type="ECO:0000313" key="14">
    <source>
        <dbReference type="EMBL" id="QPS01218.1"/>
    </source>
</evidence>
<evidence type="ECO:0000256" key="1">
    <source>
        <dbReference type="ARBA" id="ARBA00001031"/>
    </source>
</evidence>
<comment type="subunit">
    <text evidence="10">Homodimer.</text>
</comment>
<dbReference type="EMBL" id="CP065662">
    <property type="protein sequence ID" value="QPS01218.1"/>
    <property type="molecule type" value="Genomic_DNA"/>
</dbReference>
<evidence type="ECO:0000256" key="2">
    <source>
        <dbReference type="ARBA" id="ARBA00004496"/>
    </source>
</evidence>
<accession>A0A109RFL1</accession>
<sequence length="602" mass="66028">MCGIVGFIGEMRAQEVLLKGLERLEYRGYDSAGIYVVDEEDQGHLFKVKGRIAQLREEVDLSIPAHLGIGHTRWATHGVPSVPNAHPHLSHDGRFALVHNGVIENYQALKNDYLADVEFYSDTDTEVVVELLAKFSREEDLDAISALRKTVGLLEGSYALGLIDTEDPDHLYAAKNKSPLLIGKGQGYNTIASDAMASIAYTDQYIEIHDGELVTLSKDQVKIENLAGEVVSREPYTASLDADDLEKGTFDYYMEKEIVEQPAAIRKIIQAYEDDKGQLSIDHDLLETITASDRIFIVAAGTSMHAGLVGKVLLERIAKVPTEVHVASEFSYNPPLLPEKPFFIYLTQSGETADSRQVLVQTNAQAYPSLTITNVPGSTLSREADYTLLLHVGPEIAVASTKAYTGQITVLAIIADQIARKKGLDLPFDLKHELSIAAQAMDEVVGQADYFHQLATDYFKDQRSAFYIGRGLDYAVSVEAALKLKEVSYIQTEGFASGELKHGTISLIEDGVPVVAIISQANTALLTRGNVEETRSRGAHNLIIAMEGLDQEGDQIVLPHVHDLLTPLITVIPAQLLAYYATIDRGLDVDKPRNLAKSVTVE</sequence>
<dbReference type="Pfam" id="PF13522">
    <property type="entry name" value="GATase_6"/>
    <property type="match status" value="1"/>
</dbReference>
<dbReference type="InterPro" id="IPR017932">
    <property type="entry name" value="GATase_2_dom"/>
</dbReference>
<reference evidence="13" key="2">
    <citation type="submission" date="2022-09" db="EMBL/GenBank/DDBJ databases">
        <title>Aerococcus urinae taxonomy study.</title>
        <authorList>
            <person name="Christensen J."/>
            <person name="Senneby E."/>
        </authorList>
    </citation>
    <scope>NUCLEOTIDE SEQUENCE</scope>
    <source>
        <strain evidence="13">NLD-066-U95</strain>
    </source>
</reference>
<evidence type="ECO:0000259" key="12">
    <source>
        <dbReference type="PROSITE" id="PS51464"/>
    </source>
</evidence>
<dbReference type="GO" id="GO:0005829">
    <property type="term" value="C:cytosol"/>
    <property type="evidence" value="ECO:0007669"/>
    <property type="project" value="TreeGrafter"/>
</dbReference>
<dbReference type="CDD" id="cd05008">
    <property type="entry name" value="SIS_GlmS_GlmD_1"/>
    <property type="match status" value="1"/>
</dbReference>
<evidence type="ECO:0000256" key="3">
    <source>
        <dbReference type="ARBA" id="ARBA00012916"/>
    </source>
</evidence>
<gene>
    <name evidence="10 14" type="primary">glmS</name>
    <name evidence="14" type="ORF">I6G68_07580</name>
    <name evidence="13" type="ORF">ODY43_03970</name>
</gene>
<dbReference type="InterPro" id="IPR001347">
    <property type="entry name" value="SIS_dom"/>
</dbReference>
<dbReference type="GO" id="GO:0006487">
    <property type="term" value="P:protein N-linked glycosylation"/>
    <property type="evidence" value="ECO:0007669"/>
    <property type="project" value="TreeGrafter"/>
</dbReference>
<dbReference type="InterPro" id="IPR035490">
    <property type="entry name" value="GlmS/FrlB_SIS"/>
</dbReference>
<dbReference type="GO" id="GO:0004360">
    <property type="term" value="F:glutamine-fructose-6-phosphate transaminase (isomerizing) activity"/>
    <property type="evidence" value="ECO:0007669"/>
    <property type="project" value="UniProtKB-UniRule"/>
</dbReference>
<dbReference type="NCBIfam" id="TIGR01135">
    <property type="entry name" value="glmS"/>
    <property type="match status" value="1"/>
</dbReference>
<evidence type="ECO:0000259" key="11">
    <source>
        <dbReference type="PROSITE" id="PS51278"/>
    </source>
</evidence>
<dbReference type="Gene3D" id="3.40.50.10490">
    <property type="entry name" value="Glucose-6-phosphate isomerase like protein, domain 1"/>
    <property type="match status" value="2"/>
</dbReference>
<comment type="subcellular location">
    <subcellularLocation>
        <location evidence="2 10">Cytoplasm</location>
    </subcellularLocation>
</comment>
<organism evidence="14 15">
    <name type="scientific">Aerococcus urinae</name>
    <dbReference type="NCBI Taxonomy" id="1376"/>
    <lineage>
        <taxon>Bacteria</taxon>
        <taxon>Bacillati</taxon>
        <taxon>Bacillota</taxon>
        <taxon>Bacilli</taxon>
        <taxon>Lactobacillales</taxon>
        <taxon>Aerococcaceae</taxon>
        <taxon>Aerococcus</taxon>
    </lineage>
</organism>
<keyword evidence="6 10" id="KW-0032">Aminotransferase</keyword>
<dbReference type="CDD" id="cd05009">
    <property type="entry name" value="SIS_GlmS_GlmD_2"/>
    <property type="match status" value="1"/>
</dbReference>
<evidence type="ECO:0000256" key="5">
    <source>
        <dbReference type="ARBA" id="ARBA00022490"/>
    </source>
</evidence>
<dbReference type="GO" id="GO:0006002">
    <property type="term" value="P:fructose 6-phosphate metabolic process"/>
    <property type="evidence" value="ECO:0007669"/>
    <property type="project" value="TreeGrafter"/>
</dbReference>
<dbReference type="FunFam" id="3.60.20.10:FF:000006">
    <property type="entry name" value="Glutamine--fructose-6-phosphate aminotransferase [isomerizing]"/>
    <property type="match status" value="1"/>
</dbReference>
<dbReference type="FunFam" id="3.40.50.10490:FF:000001">
    <property type="entry name" value="Glutamine--fructose-6-phosphate aminotransferase [isomerizing]"/>
    <property type="match status" value="1"/>
</dbReference>
<feature type="initiator methionine" description="Removed" evidence="10">
    <location>
        <position position="1"/>
    </location>
</feature>
<evidence type="ECO:0000256" key="4">
    <source>
        <dbReference type="ARBA" id="ARBA00016090"/>
    </source>
</evidence>
<dbReference type="GO" id="GO:0097367">
    <property type="term" value="F:carbohydrate derivative binding"/>
    <property type="evidence" value="ECO:0007669"/>
    <property type="project" value="InterPro"/>
</dbReference>
<evidence type="ECO:0000313" key="15">
    <source>
        <dbReference type="Proteomes" id="UP000594771"/>
    </source>
</evidence>
<keyword evidence="8" id="KW-0677">Repeat</keyword>
<dbReference type="Pfam" id="PF01380">
    <property type="entry name" value="SIS"/>
    <property type="match status" value="2"/>
</dbReference>
<feature type="domain" description="Glutamine amidotransferase type-2" evidence="11">
    <location>
        <begin position="2"/>
        <end position="219"/>
    </location>
</feature>
<dbReference type="GO" id="GO:0006047">
    <property type="term" value="P:UDP-N-acetylglucosamine metabolic process"/>
    <property type="evidence" value="ECO:0007669"/>
    <property type="project" value="TreeGrafter"/>
</dbReference>
<keyword evidence="7 10" id="KW-0808">Transferase</keyword>
<feature type="active site" description="For Fru-6P isomerization activity" evidence="10">
    <location>
        <position position="597"/>
    </location>
</feature>
<reference evidence="14 15" key="1">
    <citation type="submission" date="2020-12" db="EMBL/GenBank/DDBJ databases">
        <title>FDA dAtabase for Regulatory Grade micrObial Sequences (FDA-ARGOS): Supporting development and validation of Infectious Disease Dx tests.</title>
        <authorList>
            <person name="Sproer C."/>
            <person name="Gronow S."/>
            <person name="Severitt S."/>
            <person name="Schroder I."/>
            <person name="Tallon L."/>
            <person name="Sadzewicz L."/>
            <person name="Zhao X."/>
            <person name="Boylan J."/>
            <person name="Ott S."/>
            <person name="Bowen H."/>
            <person name="Vavikolanu K."/>
            <person name="Mehta A."/>
            <person name="Aluvathingal J."/>
            <person name="Nadendla S."/>
            <person name="Lowell S."/>
            <person name="Myers T."/>
            <person name="Yan Y."/>
            <person name="Sichtig H."/>
        </authorList>
    </citation>
    <scope>NUCLEOTIDE SEQUENCE [LARGE SCALE GENOMIC DNA]</scope>
    <source>
        <strain evidence="14 15">FDAARGOS_911</strain>
    </source>
</reference>
<dbReference type="OrthoDB" id="106547at2"/>
<dbReference type="InterPro" id="IPR047084">
    <property type="entry name" value="GFAT_N"/>
</dbReference>
<dbReference type="Gene3D" id="3.60.20.10">
    <property type="entry name" value="Glutamine Phosphoribosylpyrophosphate, subunit 1, domain 1"/>
    <property type="match status" value="1"/>
</dbReference>
<dbReference type="EMBL" id="JAOTML010000003">
    <property type="protein sequence ID" value="MCY3053140.1"/>
    <property type="molecule type" value="Genomic_DNA"/>
</dbReference>
<protein>
    <recommendedName>
        <fullName evidence="4 10">Glutamine--fructose-6-phosphate aminotransferase [isomerizing]</fullName>
        <ecNumber evidence="3 10">2.6.1.16</ecNumber>
    </recommendedName>
    <alternativeName>
        <fullName evidence="10">D-fructose-6-phosphate amidotransferase</fullName>
    </alternativeName>
    <alternativeName>
        <fullName evidence="10">GFAT</fullName>
    </alternativeName>
    <alternativeName>
        <fullName evidence="10">Glucosamine-6-phosphate synthase</fullName>
    </alternativeName>
    <alternativeName>
        <fullName evidence="10">Hexosephosphate aminotransferase</fullName>
    </alternativeName>
    <alternativeName>
        <fullName evidence="10">L-glutamine--D-fructose-6-phosphate amidotransferase</fullName>
    </alternativeName>
</protein>
<keyword evidence="16" id="KW-1185">Reference proteome</keyword>
<dbReference type="KEGG" id="aun:AWM73_02470"/>
<proteinExistence type="inferred from homology"/>
<dbReference type="InterPro" id="IPR005855">
    <property type="entry name" value="GFAT"/>
</dbReference>
<dbReference type="NCBIfam" id="NF001484">
    <property type="entry name" value="PRK00331.1"/>
    <property type="match status" value="1"/>
</dbReference>
<evidence type="ECO:0000256" key="10">
    <source>
        <dbReference type="HAMAP-Rule" id="MF_00164"/>
    </source>
</evidence>
<dbReference type="PANTHER" id="PTHR10937:SF0">
    <property type="entry name" value="GLUTAMINE--FRUCTOSE-6-PHOSPHATE TRANSAMINASE (ISOMERIZING)"/>
    <property type="match status" value="1"/>
</dbReference>
<comment type="catalytic activity">
    <reaction evidence="1 10">
        <text>D-fructose 6-phosphate + L-glutamine = D-glucosamine 6-phosphate + L-glutamate</text>
        <dbReference type="Rhea" id="RHEA:13237"/>
        <dbReference type="ChEBI" id="CHEBI:29985"/>
        <dbReference type="ChEBI" id="CHEBI:58359"/>
        <dbReference type="ChEBI" id="CHEBI:58725"/>
        <dbReference type="ChEBI" id="CHEBI:61527"/>
        <dbReference type="EC" id="2.6.1.16"/>
    </reaction>
</comment>
<dbReference type="InterPro" id="IPR046348">
    <property type="entry name" value="SIS_dom_sf"/>
</dbReference>
<feature type="domain" description="SIS" evidence="12">
    <location>
        <begin position="285"/>
        <end position="424"/>
    </location>
</feature>
<dbReference type="GeneID" id="35767825"/>
<evidence type="ECO:0000256" key="9">
    <source>
        <dbReference type="ARBA" id="ARBA00022962"/>
    </source>
</evidence>
<dbReference type="CDD" id="cd00714">
    <property type="entry name" value="GFAT"/>
    <property type="match status" value="1"/>
</dbReference>
<name>A0A109RFL1_9LACT</name>
<dbReference type="SUPFAM" id="SSF53697">
    <property type="entry name" value="SIS domain"/>
    <property type="match status" value="1"/>
</dbReference>
<dbReference type="RefSeq" id="WP_060777938.1">
    <property type="nucleotide sequence ID" value="NZ_CAJHLF010000003.1"/>
</dbReference>
<evidence type="ECO:0000313" key="16">
    <source>
        <dbReference type="Proteomes" id="UP001069145"/>
    </source>
</evidence>
<dbReference type="InterPro" id="IPR035466">
    <property type="entry name" value="GlmS/AgaS_SIS"/>
</dbReference>
<evidence type="ECO:0000313" key="13">
    <source>
        <dbReference type="EMBL" id="MCY3053140.1"/>
    </source>
</evidence>
<dbReference type="PANTHER" id="PTHR10937">
    <property type="entry name" value="GLUCOSAMINE--FRUCTOSE-6-PHOSPHATE AMINOTRANSFERASE, ISOMERIZING"/>
    <property type="match status" value="1"/>
</dbReference>
<dbReference type="EC" id="2.6.1.16" evidence="3 10"/>
<dbReference type="AlphaFoldDB" id="A0A109RFL1"/>
<dbReference type="GO" id="GO:0005975">
    <property type="term" value="P:carbohydrate metabolic process"/>
    <property type="evidence" value="ECO:0007669"/>
    <property type="project" value="UniProtKB-UniRule"/>
</dbReference>
<feature type="domain" description="SIS" evidence="12">
    <location>
        <begin position="455"/>
        <end position="592"/>
    </location>
</feature>
<dbReference type="SUPFAM" id="SSF56235">
    <property type="entry name" value="N-terminal nucleophile aminohydrolases (Ntn hydrolases)"/>
    <property type="match status" value="1"/>
</dbReference>
<evidence type="ECO:0000256" key="8">
    <source>
        <dbReference type="ARBA" id="ARBA00022737"/>
    </source>
</evidence>
<evidence type="ECO:0000256" key="7">
    <source>
        <dbReference type="ARBA" id="ARBA00022679"/>
    </source>
</evidence>
<dbReference type="HAMAP" id="MF_00164">
    <property type="entry name" value="GlmS"/>
    <property type="match status" value="1"/>
</dbReference>
<keyword evidence="5 10" id="KW-0963">Cytoplasm</keyword>